<dbReference type="EMBL" id="RRGJ01000002">
    <property type="protein sequence ID" value="TJQ18604.1"/>
    <property type="molecule type" value="Genomic_DNA"/>
</dbReference>
<protein>
    <submittedName>
        <fullName evidence="1">Uncharacterized protein</fullName>
    </submittedName>
</protein>
<dbReference type="Proteomes" id="UP000309937">
    <property type="component" value="Unassembled WGS sequence"/>
</dbReference>
<organism evidence="1 2">
    <name type="scientific">Escherichia coli</name>
    <dbReference type="NCBI Taxonomy" id="562"/>
    <lineage>
        <taxon>Bacteria</taxon>
        <taxon>Pseudomonadati</taxon>
        <taxon>Pseudomonadota</taxon>
        <taxon>Gammaproteobacteria</taxon>
        <taxon>Enterobacterales</taxon>
        <taxon>Enterobacteriaceae</taxon>
        <taxon>Escherichia</taxon>
    </lineage>
</organism>
<name>A0A0L7ANF7_ECOLX</name>
<reference evidence="1 2" key="1">
    <citation type="submission" date="2018-12" db="EMBL/GenBank/DDBJ databases">
        <title>Food and Water Safety Consortium.</title>
        <authorList>
            <person name="Tyson S."/>
            <person name="Peterson C.-L."/>
            <person name="Olson A."/>
            <person name="Tyler S."/>
            <person name="Cabral J."/>
            <person name="Lynch T."/>
            <person name="Knox N."/>
            <person name="Van Domselaar G."/>
            <person name="Graham M."/>
        </authorList>
    </citation>
    <scope>NUCLEOTIDE SEQUENCE [LARGE SCALE GENOMIC DNA]</scope>
    <source>
        <strain evidence="1 2">FWSEC0118</strain>
    </source>
</reference>
<accession>A0A0L7ANF7</accession>
<dbReference type="AlphaFoldDB" id="A0A0L7ANF7"/>
<comment type="caution">
    <text evidence="1">The sequence shown here is derived from an EMBL/GenBank/DDBJ whole genome shotgun (WGS) entry which is preliminary data.</text>
</comment>
<dbReference type="RefSeq" id="WP_000342837.1">
    <property type="nucleotide sequence ID" value="NZ_CP169309.1"/>
</dbReference>
<gene>
    <name evidence="1" type="ORF">C9Z68_02520</name>
</gene>
<proteinExistence type="predicted"/>
<evidence type="ECO:0000313" key="1">
    <source>
        <dbReference type="EMBL" id="TJQ18604.1"/>
    </source>
</evidence>
<sequence length="443" mass="48797">MDDTDGAATGSIPSDAIPCDAKSATATCPLKPFGAFVEFDSSTAEGQQAIEDFYKNTASFMGSFFEPVDKKTSQVHLQRGIPLRSLNNEITRYATIQDSPDLTDAERNAIETAKEIVAMDAFFDAVRKQLGDEAFLNFALLFDEQARESPDGNGFAVKYKGETVQLEDAKFKLRYHEVGANIIPYYSNNYKVEHARTHGSTFWGDDFVVEVAPDIYIYRDAEVPIGLPAEYRDVLTDEQLKYRPYETLDVSLIYGELATNSAGSRPERLAGPLHKSPSDLAEEFIRAVLNQADENRSLDVVRDVILEVADALLTIAAIVSGTIFLKGSMKVLRIAMLVVDVNHGIEVADKLRNRWLGSKADGYNPLLEFSRYLDKKSGGGHNIEVAFHAINTLMVFGKKPQYKFASALVTSGGGAYLGSKVALVNEVEVSSMKIENEDQGVEK</sequence>
<evidence type="ECO:0000313" key="2">
    <source>
        <dbReference type="Proteomes" id="UP000309937"/>
    </source>
</evidence>